<sequence>MRLPTRGLGHAARGALAASLAAWPLTAGAQDIEPIAPALGIEVPEYEPLPIVAGGFNITAGATLRLEYDSNVYALSDDALDDVHLDARPFVVARRDSGTTAITLAADALARRFATYNQEDSLSGGGTVQFAWRPTSAQEFQIGGGYRHAVEDRGIPEGLNDFTRGPREFDILDANVGYTHRFAQLGVTLKGDAFRYRYDRAADEYRDLDSYNAVLRLSHPISPLLRATAEGGVTWRDYRLPDPLTGRSRDANTYAGRLGLGIDPGGLIRGEVGVGIYRFDADDPLRDDRTGFSARANVIWQPRRRTAVILEGFSGDVATYRNGVSSRRDASLRLGVQNELLHNLRWQSSVFVRRTDFYGTDTGQTTYGAFYEAEYLVSRNARLGLALSYADRNSDLPFEDFERFRGAVTLRVTL</sequence>
<dbReference type="SUPFAM" id="SSF56935">
    <property type="entry name" value="Porins"/>
    <property type="match status" value="1"/>
</dbReference>
<keyword evidence="1" id="KW-0732">Signal</keyword>
<evidence type="ECO:0000256" key="1">
    <source>
        <dbReference type="SAM" id="SignalP"/>
    </source>
</evidence>
<protein>
    <recommendedName>
        <fullName evidence="4">Outer membrane beta-barrel protein</fullName>
    </recommendedName>
</protein>
<comment type="caution">
    <text evidence="2">The sequence shown here is derived from an EMBL/GenBank/DDBJ whole genome shotgun (WGS) entry which is preliminary data.</text>
</comment>
<gene>
    <name evidence="2" type="ORF">EG799_05730</name>
</gene>
<dbReference type="Proteomes" id="UP000275232">
    <property type="component" value="Unassembled WGS sequence"/>
</dbReference>
<dbReference type="RefSeq" id="WP_123879352.1">
    <property type="nucleotide sequence ID" value="NZ_RPFZ01000001.1"/>
</dbReference>
<evidence type="ECO:0000313" key="3">
    <source>
        <dbReference type="Proteomes" id="UP000275232"/>
    </source>
</evidence>
<proteinExistence type="predicted"/>
<organism evidence="2 3">
    <name type="scientific">Aurantiacibacter spongiae</name>
    <dbReference type="NCBI Taxonomy" id="2488860"/>
    <lineage>
        <taxon>Bacteria</taxon>
        <taxon>Pseudomonadati</taxon>
        <taxon>Pseudomonadota</taxon>
        <taxon>Alphaproteobacteria</taxon>
        <taxon>Sphingomonadales</taxon>
        <taxon>Erythrobacteraceae</taxon>
        <taxon>Aurantiacibacter</taxon>
    </lineage>
</organism>
<dbReference type="InterPro" id="IPR018759">
    <property type="entry name" value="BBP2_2"/>
</dbReference>
<reference evidence="2 3" key="1">
    <citation type="submission" date="2018-11" db="EMBL/GenBank/DDBJ databases">
        <title>Erythrobacter spongiae sp. nov., isolated from a marine sponge.</title>
        <authorList>
            <person name="Zhuang L."/>
            <person name="Luo L."/>
        </authorList>
    </citation>
    <scope>NUCLEOTIDE SEQUENCE [LARGE SCALE GENOMIC DNA]</scope>
    <source>
        <strain evidence="2 3">HN-E23</strain>
    </source>
</reference>
<name>A0A3N5CRC8_9SPHN</name>
<dbReference type="OrthoDB" id="7406066at2"/>
<evidence type="ECO:0008006" key="4">
    <source>
        <dbReference type="Google" id="ProtNLM"/>
    </source>
</evidence>
<dbReference type="AlphaFoldDB" id="A0A3N5CRC8"/>
<feature type="signal peptide" evidence="1">
    <location>
        <begin position="1"/>
        <end position="29"/>
    </location>
</feature>
<evidence type="ECO:0000313" key="2">
    <source>
        <dbReference type="EMBL" id="RPF71167.1"/>
    </source>
</evidence>
<keyword evidence="3" id="KW-1185">Reference proteome</keyword>
<dbReference type="Pfam" id="PF10082">
    <property type="entry name" value="BBP2_2"/>
    <property type="match status" value="1"/>
</dbReference>
<feature type="chain" id="PRO_5018214475" description="Outer membrane beta-barrel protein" evidence="1">
    <location>
        <begin position="30"/>
        <end position="414"/>
    </location>
</feature>
<dbReference type="EMBL" id="RPFZ01000001">
    <property type="protein sequence ID" value="RPF71167.1"/>
    <property type="molecule type" value="Genomic_DNA"/>
</dbReference>
<accession>A0A3N5CRC8</accession>